<keyword evidence="4" id="KW-1185">Reference proteome</keyword>
<accession>A0ABW9YLZ4</accession>
<comment type="caution">
    <text evidence="3">The sequence shown here is derived from an EMBL/GenBank/DDBJ whole genome shotgun (WGS) entry which is preliminary data.</text>
</comment>
<evidence type="ECO:0000259" key="2">
    <source>
        <dbReference type="Pfam" id="PF04851"/>
    </source>
</evidence>
<feature type="domain" description="Helicase C-terminal" evidence="1">
    <location>
        <begin position="258"/>
        <end position="352"/>
    </location>
</feature>
<gene>
    <name evidence="3" type="ORF">EIZ48_18725</name>
</gene>
<protein>
    <submittedName>
        <fullName evidence="3">Diguanylate cyclase</fullName>
    </submittedName>
</protein>
<dbReference type="Pfam" id="PF00271">
    <property type="entry name" value="Helicase_C"/>
    <property type="match status" value="1"/>
</dbReference>
<sequence>MLRRWQQTCVEEAEYKYNSGGSHFFCQATPGAGKTVFAATIAKRLLDQNQVDLVLCFAPSRMVCEAIRHTFSIITGNDFSGGFGAIGGVYTYQTLSFKNDDFWQRFQRYRVFVVFDEIHHCAADEHGRSNVWGQQIVANIQKLATYSLALSGTPWRTDAAPIAMAEYTNLEGELICDYQYGLQQAVDDSVCRRPRIVLADSEYLSVKEGSSQRSFSSIKSLLSDSTASYQSVIHSPRAIDYLLTESCKKLAEIRKSIPNAGGLVVAASVSHAKQIKKALAEKHGQSVVIVTYHHDKPLQTIEQFKSANTQWIVSVGMISEGTDIPRLQVCCHMSAVKTELYFRQVLGRILRVNGSANQEAWLYTFAEENLVSFAERIEQDIPETCLHIRPPSEEEQEHEPTCERENKSHQITCGLAEERLLNLEWLPREKASNSHTGGDLNDLAELKIGRFRQRVIEAFCCGP</sequence>
<dbReference type="SUPFAM" id="SSF52540">
    <property type="entry name" value="P-loop containing nucleoside triphosphate hydrolases"/>
    <property type="match status" value="1"/>
</dbReference>
<proteinExistence type="predicted"/>
<evidence type="ECO:0000313" key="4">
    <source>
        <dbReference type="Proteomes" id="UP000738517"/>
    </source>
</evidence>
<evidence type="ECO:0000313" key="3">
    <source>
        <dbReference type="EMBL" id="NBI54557.1"/>
    </source>
</evidence>
<dbReference type="InterPro" id="IPR001650">
    <property type="entry name" value="Helicase_C-like"/>
</dbReference>
<dbReference type="InterPro" id="IPR050742">
    <property type="entry name" value="Helicase_Restrict-Modif_Enz"/>
</dbReference>
<dbReference type="Gene3D" id="3.40.50.300">
    <property type="entry name" value="P-loop containing nucleotide triphosphate hydrolases"/>
    <property type="match status" value="2"/>
</dbReference>
<name>A0ABW9YLZ4_9GAMM</name>
<dbReference type="PANTHER" id="PTHR47396">
    <property type="entry name" value="TYPE I RESTRICTION ENZYME ECOKI R PROTEIN"/>
    <property type="match status" value="1"/>
</dbReference>
<dbReference type="InterPro" id="IPR027417">
    <property type="entry name" value="P-loop_NTPase"/>
</dbReference>
<dbReference type="EMBL" id="RSEJ01000021">
    <property type="protein sequence ID" value="NBI54557.1"/>
    <property type="molecule type" value="Genomic_DNA"/>
</dbReference>
<evidence type="ECO:0000259" key="1">
    <source>
        <dbReference type="Pfam" id="PF00271"/>
    </source>
</evidence>
<dbReference type="RefSeq" id="WP_160654624.1">
    <property type="nucleotide sequence ID" value="NZ_RSEJ01000021.1"/>
</dbReference>
<dbReference type="PANTHER" id="PTHR47396:SF1">
    <property type="entry name" value="ATP-DEPENDENT HELICASE IRC3-RELATED"/>
    <property type="match status" value="1"/>
</dbReference>
<dbReference type="Proteomes" id="UP000738517">
    <property type="component" value="Unassembled WGS sequence"/>
</dbReference>
<reference evidence="3 4" key="1">
    <citation type="journal article" date="2017" name="Int. J. Syst. Evol. Microbiol.">
        <title>Photobacterium alginatilyticum sp. nov., a marine bacterium isolated from bottom seawater.</title>
        <authorList>
            <person name="Wang X."/>
            <person name="Wang Y."/>
            <person name="Yang X."/>
            <person name="Sun H."/>
            <person name="Li B."/>
            <person name="Zhang X.H."/>
        </authorList>
    </citation>
    <scope>NUCLEOTIDE SEQUENCE [LARGE SCALE GENOMIC DNA]</scope>
    <source>
        <strain evidence="3 4">P03D4</strain>
    </source>
</reference>
<dbReference type="InterPro" id="IPR006935">
    <property type="entry name" value="Helicase/UvrB_N"/>
</dbReference>
<organism evidence="3 4">
    <name type="scientific">Photobacterium alginatilyticum</name>
    <dbReference type="NCBI Taxonomy" id="1775171"/>
    <lineage>
        <taxon>Bacteria</taxon>
        <taxon>Pseudomonadati</taxon>
        <taxon>Pseudomonadota</taxon>
        <taxon>Gammaproteobacteria</taxon>
        <taxon>Vibrionales</taxon>
        <taxon>Vibrionaceae</taxon>
        <taxon>Photobacterium</taxon>
    </lineage>
</organism>
<feature type="domain" description="Helicase/UvrB N-terminal" evidence="2">
    <location>
        <begin position="2"/>
        <end position="154"/>
    </location>
</feature>
<dbReference type="Pfam" id="PF04851">
    <property type="entry name" value="ResIII"/>
    <property type="match status" value="1"/>
</dbReference>